<organism evidence="5 6">
    <name type="scientific">Bordetella genomosp. 11</name>
    <dbReference type="NCBI Taxonomy" id="1416808"/>
    <lineage>
        <taxon>Bacteria</taxon>
        <taxon>Pseudomonadati</taxon>
        <taxon>Pseudomonadota</taxon>
        <taxon>Betaproteobacteria</taxon>
        <taxon>Burkholderiales</taxon>
        <taxon>Alcaligenaceae</taxon>
        <taxon>Bordetella</taxon>
    </lineage>
</organism>
<feature type="transmembrane region" description="Helical" evidence="4">
    <location>
        <begin position="222"/>
        <end position="241"/>
    </location>
</feature>
<dbReference type="GO" id="GO:0022857">
    <property type="term" value="F:transmembrane transporter activity"/>
    <property type="evidence" value="ECO:0007669"/>
    <property type="project" value="InterPro"/>
</dbReference>
<dbReference type="InterPro" id="IPR036259">
    <property type="entry name" value="MFS_trans_sf"/>
</dbReference>
<feature type="transmembrane region" description="Helical" evidence="4">
    <location>
        <begin position="312"/>
        <end position="333"/>
    </location>
</feature>
<dbReference type="OrthoDB" id="9781976at2"/>
<feature type="transmembrane region" description="Helical" evidence="4">
    <location>
        <begin position="261"/>
        <end position="280"/>
    </location>
</feature>
<evidence type="ECO:0000313" key="6">
    <source>
        <dbReference type="Proteomes" id="UP000215767"/>
    </source>
</evidence>
<evidence type="ECO:0000256" key="3">
    <source>
        <dbReference type="ARBA" id="ARBA00023136"/>
    </source>
</evidence>
<dbReference type="InterPro" id="IPR011701">
    <property type="entry name" value="MFS"/>
</dbReference>
<dbReference type="Gene3D" id="1.20.1250.20">
    <property type="entry name" value="MFS general substrate transporter like domains"/>
    <property type="match status" value="2"/>
</dbReference>
<keyword evidence="2 4" id="KW-1133">Transmembrane helix</keyword>
<feature type="transmembrane region" description="Helical" evidence="4">
    <location>
        <begin position="55"/>
        <end position="78"/>
    </location>
</feature>
<evidence type="ECO:0000256" key="2">
    <source>
        <dbReference type="ARBA" id="ARBA00022989"/>
    </source>
</evidence>
<feature type="transmembrane region" description="Helical" evidence="4">
    <location>
        <begin position="173"/>
        <end position="193"/>
    </location>
</feature>
<dbReference type="Pfam" id="PF07690">
    <property type="entry name" value="MFS_1"/>
    <property type="match status" value="1"/>
</dbReference>
<accession>A0A261UN65</accession>
<dbReference type="GO" id="GO:0005886">
    <property type="term" value="C:plasma membrane"/>
    <property type="evidence" value="ECO:0007669"/>
    <property type="project" value="TreeGrafter"/>
</dbReference>
<dbReference type="EMBL" id="NEVS01000004">
    <property type="protein sequence ID" value="OZI63075.1"/>
    <property type="molecule type" value="Genomic_DNA"/>
</dbReference>
<comment type="caution">
    <text evidence="5">The sequence shown here is derived from an EMBL/GenBank/DDBJ whole genome shotgun (WGS) entry which is preliminary data.</text>
</comment>
<feature type="transmembrane region" description="Helical" evidence="4">
    <location>
        <begin position="373"/>
        <end position="395"/>
    </location>
</feature>
<feature type="transmembrane region" description="Helical" evidence="4">
    <location>
        <begin position="345"/>
        <end position="367"/>
    </location>
</feature>
<feature type="transmembrane region" description="Helical" evidence="4">
    <location>
        <begin position="287"/>
        <end position="306"/>
    </location>
</feature>
<feature type="transmembrane region" description="Helical" evidence="4">
    <location>
        <begin position="85"/>
        <end position="103"/>
    </location>
</feature>
<sequence length="411" mass="42132">MAEPALGATAPHTGKTVSLAILLLCQVCAMSVWFASSAAVASIKQTVALTSWQESLLTSSVQAGFVAGTIASAVLGLADRFDPRRLFMASALTAALATLALLACEPAGAAVYALRFVTGMCMAGVYPVGMRLAATWADRDLGLLIGLLVGALTLGSASPHLLAAFGGMQWPQIYLAAAALAGAAGLAINLCGVGPAMRRATRLNPAAVAQAWRHRPLRLANLGYLGHMWELYAMWAWLAVFLHESFARGGMAAPDRAAESLTFAALGAGALGAWAGGWFADRYGRTAVTVAAMAASGGCALAMGWLADAPPLIVGAVAVAWGITVIADSAQFSASIAELSAPDSIGTLLTAQTCAGFLLTLVSIHLVPPVQQALGWPGAFSMLALGPLFGCAMMLRLRGDPASLRLANGKR</sequence>
<dbReference type="Proteomes" id="UP000215767">
    <property type="component" value="Unassembled WGS sequence"/>
</dbReference>
<name>A0A261UN65_9BORD</name>
<feature type="transmembrane region" description="Helical" evidence="4">
    <location>
        <begin position="21"/>
        <end position="43"/>
    </location>
</feature>
<dbReference type="AlphaFoldDB" id="A0A261UN65"/>
<dbReference type="RefSeq" id="WP_094844351.1">
    <property type="nucleotide sequence ID" value="NZ_NEVS01000004.1"/>
</dbReference>
<reference evidence="6" key="1">
    <citation type="submission" date="2017-05" db="EMBL/GenBank/DDBJ databases">
        <title>Complete and WGS of Bordetella genogroups.</title>
        <authorList>
            <person name="Spilker T."/>
            <person name="Lipuma J."/>
        </authorList>
    </citation>
    <scope>NUCLEOTIDE SEQUENCE [LARGE SCALE GENOMIC DNA]</scope>
    <source>
        <strain evidence="6">AU8856</strain>
    </source>
</reference>
<feature type="transmembrane region" description="Helical" evidence="4">
    <location>
        <begin position="141"/>
        <end position="161"/>
    </location>
</feature>
<evidence type="ECO:0000313" key="5">
    <source>
        <dbReference type="EMBL" id="OZI63075.1"/>
    </source>
</evidence>
<keyword evidence="6" id="KW-1185">Reference proteome</keyword>
<keyword evidence="3 4" id="KW-0472">Membrane</keyword>
<gene>
    <name evidence="5" type="ORF">CAL28_28650</name>
</gene>
<dbReference type="PANTHER" id="PTHR23521:SF3">
    <property type="entry name" value="MFS TRANSPORTER"/>
    <property type="match status" value="1"/>
</dbReference>
<dbReference type="SUPFAM" id="SSF103473">
    <property type="entry name" value="MFS general substrate transporter"/>
    <property type="match status" value="1"/>
</dbReference>
<dbReference type="PANTHER" id="PTHR23521">
    <property type="entry name" value="TRANSPORTER MFS SUPERFAMILY"/>
    <property type="match status" value="1"/>
</dbReference>
<evidence type="ECO:0000256" key="1">
    <source>
        <dbReference type="ARBA" id="ARBA00022692"/>
    </source>
</evidence>
<proteinExistence type="predicted"/>
<keyword evidence="1 4" id="KW-0812">Transmembrane</keyword>
<protein>
    <submittedName>
        <fullName evidence="5">MFS transporter</fullName>
    </submittedName>
</protein>
<evidence type="ECO:0000256" key="4">
    <source>
        <dbReference type="SAM" id="Phobius"/>
    </source>
</evidence>